<dbReference type="RefSeq" id="WP_209647250.1">
    <property type="nucleotide sequence ID" value="NZ_JAGINW010000001.1"/>
</dbReference>
<accession>A0ABS4U391</accession>
<dbReference type="EMBL" id="JAGINW010000001">
    <property type="protein sequence ID" value="MBP2330635.1"/>
    <property type="molecule type" value="Genomic_DNA"/>
</dbReference>
<evidence type="ECO:0000313" key="1">
    <source>
        <dbReference type="EMBL" id="MBP2330635.1"/>
    </source>
</evidence>
<protein>
    <submittedName>
        <fullName evidence="1">Uncharacterized protein</fullName>
    </submittedName>
</protein>
<evidence type="ECO:0000313" key="2">
    <source>
        <dbReference type="Proteomes" id="UP001519332"/>
    </source>
</evidence>
<name>A0ABS4U391_9PSEU</name>
<gene>
    <name evidence="1" type="ORF">JOF56_011020</name>
</gene>
<dbReference type="Proteomes" id="UP001519332">
    <property type="component" value="Unassembled WGS sequence"/>
</dbReference>
<reference evidence="1 2" key="1">
    <citation type="submission" date="2021-03" db="EMBL/GenBank/DDBJ databases">
        <title>Sequencing the genomes of 1000 actinobacteria strains.</title>
        <authorList>
            <person name="Klenk H.-P."/>
        </authorList>
    </citation>
    <scope>NUCLEOTIDE SEQUENCE [LARGE SCALE GENOMIC DNA]</scope>
    <source>
        <strain evidence="1 2">DSM 46670</strain>
    </source>
</reference>
<organism evidence="1 2">
    <name type="scientific">Kibdelosporangium banguiense</name>
    <dbReference type="NCBI Taxonomy" id="1365924"/>
    <lineage>
        <taxon>Bacteria</taxon>
        <taxon>Bacillati</taxon>
        <taxon>Actinomycetota</taxon>
        <taxon>Actinomycetes</taxon>
        <taxon>Pseudonocardiales</taxon>
        <taxon>Pseudonocardiaceae</taxon>
        <taxon>Kibdelosporangium</taxon>
    </lineage>
</organism>
<comment type="caution">
    <text evidence="1">The sequence shown here is derived from an EMBL/GenBank/DDBJ whole genome shotgun (WGS) entry which is preliminary data.</text>
</comment>
<keyword evidence="2" id="KW-1185">Reference proteome</keyword>
<proteinExistence type="predicted"/>
<sequence length="136" mass="15144">MSYTLPHDEYFDAVDTALTASGLGASDGFTENSDGVRLDAVMSWKPHDQPSLNTSEWPYGVIACWSQVDGWQYAALRSNGFNEQPAELVREFIPSPECLVIAVRMLLHSPESLPIDGRAWDGKARLERDLAAWDDE</sequence>